<proteinExistence type="predicted"/>
<protein>
    <submittedName>
        <fullName evidence="1">Uncharacterized protein</fullName>
    </submittedName>
</protein>
<dbReference type="AlphaFoldDB" id="W6AGE1"/>
<gene>
    <name evidence="1" type="ORF">SCULI_v1c03930</name>
</gene>
<keyword evidence="2" id="KW-1185">Reference proteome</keyword>
<reference evidence="1 2" key="1">
    <citation type="journal article" date="2014" name="Genome Biol. Evol.">
        <title>Molecular evolution of the substrate utilization strategies and putative virulence factors in mosquito-associated Spiroplasma species.</title>
        <authorList>
            <person name="Chang T.H."/>
            <person name="Lo W.S."/>
            <person name="Ku C."/>
            <person name="Chen L.L."/>
            <person name="Kuo C.H."/>
        </authorList>
    </citation>
    <scope>NUCLEOTIDE SEQUENCE [LARGE SCALE GENOMIC DNA]</scope>
    <source>
        <strain evidence="1">AES-1</strain>
    </source>
</reference>
<dbReference type="OrthoDB" id="389290at2"/>
<sequence>MGLIKLTKETFKFVKSSKTKTKKDDNQIYNLIINDSIVNVNIRNIKTINAKFGSLAFKENLNHDIGFRFINAKGFNSIGFRQNVDLVFCDRRHQVVELFTSFKPNKMTEYIANSTVVYVLASNSIKYLNIKPKDIVKITK</sequence>
<dbReference type="KEGG" id="scq:SCULI_v1c03930"/>
<dbReference type="PATRIC" id="fig|1276246.3.peg.392"/>
<organism evidence="1 2">
    <name type="scientific">Spiroplasma culicicola AES-1</name>
    <dbReference type="NCBI Taxonomy" id="1276246"/>
    <lineage>
        <taxon>Bacteria</taxon>
        <taxon>Bacillati</taxon>
        <taxon>Mycoplasmatota</taxon>
        <taxon>Mollicutes</taxon>
        <taxon>Entomoplasmatales</taxon>
        <taxon>Spiroplasmataceae</taxon>
        <taxon>Spiroplasma</taxon>
    </lineage>
</organism>
<dbReference type="RefSeq" id="WP_025362973.1">
    <property type="nucleotide sequence ID" value="NZ_CP006681.1"/>
</dbReference>
<dbReference type="HOGENOM" id="CLU_148700_0_0_14"/>
<name>W6AGE1_9MOLU</name>
<evidence type="ECO:0000313" key="2">
    <source>
        <dbReference type="Proteomes" id="UP000019267"/>
    </source>
</evidence>
<evidence type="ECO:0000313" key="1">
    <source>
        <dbReference type="EMBL" id="AHI52734.1"/>
    </source>
</evidence>
<accession>W6AGE1</accession>
<dbReference type="Proteomes" id="UP000019267">
    <property type="component" value="Chromosome"/>
</dbReference>
<dbReference type="EMBL" id="CP006681">
    <property type="protein sequence ID" value="AHI52734.1"/>
    <property type="molecule type" value="Genomic_DNA"/>
</dbReference>
<dbReference type="STRING" id="1276246.SCULI_v1c03930"/>